<keyword evidence="19" id="KW-0694">RNA-binding</keyword>
<evidence type="ECO:0000256" key="21">
    <source>
        <dbReference type="RuleBase" id="RU003762"/>
    </source>
</evidence>
<feature type="domain" description="RRM" evidence="24">
    <location>
        <begin position="1368"/>
        <end position="1446"/>
    </location>
</feature>
<dbReference type="PANTHER" id="PTHR23220">
    <property type="entry name" value="INTEGRIN ALPHA"/>
    <property type="match status" value="1"/>
</dbReference>
<keyword evidence="13 21" id="KW-0401">Integrin</keyword>
<keyword evidence="8" id="KW-0732">Signal</keyword>
<reference evidence="25" key="1">
    <citation type="submission" date="2023-08" db="EMBL/GenBank/DDBJ databases">
        <title>Pelteobagrus vachellii genome.</title>
        <authorList>
            <person name="Liu H."/>
        </authorList>
    </citation>
    <scope>NUCLEOTIDE SEQUENCE</scope>
    <source>
        <strain evidence="25">PRFRI_2022a</strain>
        <tissue evidence="25">Muscle</tissue>
    </source>
</reference>
<dbReference type="InterPro" id="IPR000504">
    <property type="entry name" value="RRM_dom"/>
</dbReference>
<dbReference type="PANTHER" id="PTHR23220:SF5">
    <property type="entry name" value="INTEGRIN ALPHA-8"/>
    <property type="match status" value="1"/>
</dbReference>
<evidence type="ECO:0000256" key="23">
    <source>
        <dbReference type="SAM" id="MobiDB-lite"/>
    </source>
</evidence>
<evidence type="ECO:0000256" key="15">
    <source>
        <dbReference type="ARBA" id="ARBA00023157"/>
    </source>
</evidence>
<dbReference type="Gene3D" id="1.20.5.930">
    <property type="entry name" value="Bicelle-embedded integrin alpha(iib) transmembrane segment"/>
    <property type="match status" value="1"/>
</dbReference>
<evidence type="ECO:0000256" key="17">
    <source>
        <dbReference type="ARBA" id="ARBA00023180"/>
    </source>
</evidence>
<dbReference type="PROSITE" id="PS50102">
    <property type="entry name" value="RRM"/>
    <property type="match status" value="1"/>
</dbReference>
<evidence type="ECO:0000313" key="25">
    <source>
        <dbReference type="EMBL" id="KAK2815132.1"/>
    </source>
</evidence>
<feature type="region of interest" description="Disordered" evidence="23">
    <location>
        <begin position="1180"/>
        <end position="1201"/>
    </location>
</feature>
<dbReference type="InterPro" id="IPR000413">
    <property type="entry name" value="Integrin_alpha"/>
</dbReference>
<evidence type="ECO:0000256" key="3">
    <source>
        <dbReference type="ARBA" id="ARBA00008054"/>
    </source>
</evidence>
<dbReference type="PROSITE" id="PS00242">
    <property type="entry name" value="INTEGRIN_ALPHA"/>
    <property type="match status" value="1"/>
</dbReference>
<evidence type="ECO:0000256" key="14">
    <source>
        <dbReference type="ARBA" id="ARBA00023136"/>
    </source>
</evidence>
<dbReference type="InterPro" id="IPR034215">
    <property type="entry name" value="RBM42_RRM"/>
</dbReference>
<feature type="region of interest" description="Disordered" evidence="23">
    <location>
        <begin position="1306"/>
        <end position="1339"/>
    </location>
</feature>
<feature type="repeat" description="FG-GAP" evidence="20">
    <location>
        <begin position="340"/>
        <end position="398"/>
    </location>
</feature>
<evidence type="ECO:0000256" key="10">
    <source>
        <dbReference type="ARBA" id="ARBA00022837"/>
    </source>
</evidence>
<keyword evidence="15" id="KW-1015">Disulfide bond</keyword>
<feature type="transmembrane region" description="Helical" evidence="21">
    <location>
        <begin position="974"/>
        <end position="996"/>
    </location>
</feature>
<accession>A0AA88J0T3</accession>
<keyword evidence="7" id="KW-0479">Metal-binding</keyword>
<keyword evidence="5" id="KW-0165">Cleavage on pair of basic residues</keyword>
<feature type="repeat" description="FG-GAP" evidence="20">
    <location>
        <begin position="155"/>
        <end position="207"/>
    </location>
</feature>
<dbReference type="InterPro" id="IPR048286">
    <property type="entry name" value="Integrin_alpha_Ig-like_3"/>
</dbReference>
<dbReference type="GO" id="GO:0005178">
    <property type="term" value="F:integrin binding"/>
    <property type="evidence" value="ECO:0007669"/>
    <property type="project" value="TreeGrafter"/>
</dbReference>
<feature type="repeat" description="FG-GAP" evidence="20">
    <location>
        <begin position="89"/>
        <end position="150"/>
    </location>
</feature>
<evidence type="ECO:0000256" key="13">
    <source>
        <dbReference type="ARBA" id="ARBA00023037"/>
    </source>
</evidence>
<feature type="coiled-coil region" evidence="22">
    <location>
        <begin position="1051"/>
        <end position="1078"/>
    </location>
</feature>
<gene>
    <name evidence="25" type="ORF">Q7C36_023398</name>
</gene>
<evidence type="ECO:0000256" key="19">
    <source>
        <dbReference type="PROSITE-ProRule" id="PRU00176"/>
    </source>
</evidence>
<name>A0AA88J0T3_TACVA</name>
<dbReference type="Gene3D" id="2.130.10.130">
    <property type="entry name" value="Integrin alpha, N-terminal"/>
    <property type="match status" value="1"/>
</dbReference>
<sequence>MLAFNLDVENPAVFSGAAGSYFGYSVDFYHPTQDRSAVSVLVGAPKANTTQPGIVEGGAVYYCSWPPSEQDSCREIPFDKANNRMVKVNGTREPLEYKSHQWFGATVRTHRGKVVACAPLYHWRTVKISGEMDPVGTCYVAVQNFSAYAEYSPCRTNNPDPEGQGFCQAGFSVDFTKDGTLVLGGPGSFYWQGQVMTAGVAEILNGYSLKAILRKVQGEKQTTAASDAYDDSYLGYSVAVGEFTGDSQQELVAGVPRGAQNFGYVAVINSTSLTLIQNFTGEQMASYFGYTVAVTDVNGDGLDDVLVGAPLYMDREFESKPREVGQVYLYLQEDTLLFSPPITLTGIHLFGRYGSAIAPLGDINQDGYLDVAVGAPFAGEDRGGCVFIYNGERSGLRMKASQVLKGSWAPTGIPAGFGFTLRGDSDLDNNQYPDLIVGAFGADKVVVYRARPVVTVDAQLILTPKILNPENKTCLMPKSNSMVPCLRVDVCAKVSGIGIPDRVALNMELQLDSLKQRGAVKRVMFLDSHQYHRSLQMLLGQRDRQRCLNHTIYLRDETEFRDKLSPISVALNYSLDQTSSLSGLQLQPILDHYSMTLHRQQANILLDCGEDNMCVPDLELSAKMDRKDLAIGDENPLLLTIIAANHGEGAYEAELVLRLPPEADYNGMERRREDLQILNCEHRMENDTQLVVCELGNPMVAGANVSIGLRFSVQRLEDAEAHIGFAMQIHSTNKDNPKSNLVNLTLNVVARAQVDIRGVSLPAQVVLPFPHWEPKENPVREDEIGPQIQHIYELYNTGPSSVSGTVLEVGWPSRYQEEHLLYAMEIITDGPIRCHINGSLNPLELETSTLQDTPELLGFLRNNSGPTRRRRSVTTTQSYTSKTLNCSNIHCLMVECIVGRLDQGQSAVVKIRSRLWAHTFLQRRNDHYLVNSTVYFRVIGMPYRIKPRTLPQQSNSIGTYVVWAIPDLSFAIPLWVIILAILLGLLVLAILTLVMWKCGFFDRARPPKDDNISDQEHLTAEKSTEAWNEHDKENIKWRTTPRYHQRPLIVKESLMMALKSGEERLKEMEAEMALFEQEVLGGPVAVSAGGPTVVEVPVALAVPAVQALSVVRPIIGTNTYQQVQQSLEARAATLVGPPPPTFVGPAVPAVRPPPMMRPAFVPHILQRPGAQRLPMMRGPPPQGMLAPPLPRPPPPPPMMMAPPMAGPPQHPMASIGPPMGPMNPVPPVDTMSQVVTAPPRPVTQAPLKVTPSIIQAAPTVYTAPPAPKRPDMRAQRQARIEELAASVAEQQAAALAAGLLEAKKDSVTDDSVIGPSMPEPEPVHTEPPESVTEDKKKGKQEKVRKCIRTAAGVTWEDTSLTEWDTDDFRIFCGDLGNEVNDDILTRAFGRYPSFLKAKVVRDKRTGKTKGYGFVSFKDPNDYVRAMREMNGKYVGSRPIKLRKSTWKDRNLELVRKKQKEKKKLGLR</sequence>
<evidence type="ECO:0000256" key="12">
    <source>
        <dbReference type="ARBA" id="ARBA00022989"/>
    </source>
</evidence>
<dbReference type="PRINTS" id="PR01185">
    <property type="entry name" value="INTEGRINA"/>
</dbReference>
<keyword evidence="17" id="KW-0325">Glycoprotein</keyword>
<protein>
    <recommendedName>
        <fullName evidence="4">RNA-binding protein 42</fullName>
    </recommendedName>
    <alternativeName>
        <fullName evidence="18">RNA-binding motif protein 42</fullName>
    </alternativeName>
</protein>
<dbReference type="FunFam" id="2.130.10.130:FF:000003">
    <property type="entry name" value="Integrin alpha V"/>
    <property type="match status" value="1"/>
</dbReference>
<keyword evidence="9" id="KW-0677">Repeat</keyword>
<dbReference type="Pfam" id="PF20805">
    <property type="entry name" value="Integrin_A_Ig_2"/>
    <property type="match status" value="1"/>
</dbReference>
<dbReference type="Gene3D" id="2.60.40.1530">
    <property type="entry name" value="ntegrin, alpha v. Chain A, domain 4"/>
    <property type="match status" value="1"/>
</dbReference>
<dbReference type="Pfam" id="PF08441">
    <property type="entry name" value="Integrin_A_Ig_1"/>
    <property type="match status" value="1"/>
</dbReference>
<dbReference type="GO" id="GO:0008305">
    <property type="term" value="C:integrin complex"/>
    <property type="evidence" value="ECO:0007669"/>
    <property type="project" value="InterPro"/>
</dbReference>
<evidence type="ECO:0000256" key="9">
    <source>
        <dbReference type="ARBA" id="ARBA00022737"/>
    </source>
</evidence>
<dbReference type="InterPro" id="IPR013519">
    <property type="entry name" value="Int_alpha_beta-p"/>
</dbReference>
<keyword evidence="12 21" id="KW-1133">Transmembrane helix</keyword>
<dbReference type="Pfam" id="PF01839">
    <property type="entry name" value="FG-GAP"/>
    <property type="match status" value="3"/>
</dbReference>
<dbReference type="GO" id="GO:0098609">
    <property type="term" value="P:cell-cell adhesion"/>
    <property type="evidence" value="ECO:0007669"/>
    <property type="project" value="TreeGrafter"/>
</dbReference>
<dbReference type="Gene3D" id="2.60.40.1460">
    <property type="entry name" value="Integrin domains. Chain A, domain 2"/>
    <property type="match status" value="1"/>
</dbReference>
<feature type="compositionally biased region" description="Basic and acidic residues" evidence="23">
    <location>
        <begin position="1321"/>
        <end position="1339"/>
    </location>
</feature>
<dbReference type="GO" id="GO:0003723">
    <property type="term" value="F:RNA binding"/>
    <property type="evidence" value="ECO:0007669"/>
    <property type="project" value="UniProtKB-UniRule"/>
</dbReference>
<dbReference type="PROSITE" id="PS51470">
    <property type="entry name" value="FG_GAP"/>
    <property type="match status" value="6"/>
</dbReference>
<dbReference type="Pfam" id="PF20806">
    <property type="entry name" value="Integrin_A_Ig_3"/>
    <property type="match status" value="1"/>
</dbReference>
<evidence type="ECO:0000256" key="16">
    <source>
        <dbReference type="ARBA" id="ARBA00023170"/>
    </source>
</evidence>
<evidence type="ECO:0000259" key="24">
    <source>
        <dbReference type="PROSITE" id="PS50102"/>
    </source>
</evidence>
<keyword evidence="16 21" id="KW-0675">Receptor</keyword>
<comment type="subcellular location">
    <subcellularLocation>
        <location evidence="1 21">Membrane</location>
        <topology evidence="1 21">Single-pass type I membrane protein</topology>
    </subcellularLocation>
</comment>
<dbReference type="InterPro" id="IPR028994">
    <property type="entry name" value="Integrin_alpha_N"/>
</dbReference>
<dbReference type="Pfam" id="PF00357">
    <property type="entry name" value="Integrin_alpha"/>
    <property type="match status" value="1"/>
</dbReference>
<feature type="repeat" description="FG-GAP" evidence="20">
    <location>
        <begin position="274"/>
        <end position="339"/>
    </location>
</feature>
<evidence type="ECO:0000256" key="2">
    <source>
        <dbReference type="ARBA" id="ARBA00007408"/>
    </source>
</evidence>
<proteinExistence type="inferred from homology"/>
<dbReference type="Gene3D" id="3.30.70.330">
    <property type="match status" value="1"/>
</dbReference>
<dbReference type="InterPro" id="IPR048285">
    <property type="entry name" value="Integrin_alpha_Ig-like_2"/>
</dbReference>
<dbReference type="InterPro" id="IPR032695">
    <property type="entry name" value="Integrin_dom_sf"/>
</dbReference>
<dbReference type="GO" id="GO:0007160">
    <property type="term" value="P:cell-matrix adhesion"/>
    <property type="evidence" value="ECO:0007669"/>
    <property type="project" value="TreeGrafter"/>
</dbReference>
<evidence type="ECO:0000256" key="20">
    <source>
        <dbReference type="PROSITE-ProRule" id="PRU00803"/>
    </source>
</evidence>
<organism evidence="25 26">
    <name type="scientific">Tachysurus vachellii</name>
    <name type="common">Darkbarbel catfish</name>
    <name type="synonym">Pelteobagrus vachellii</name>
    <dbReference type="NCBI Taxonomy" id="175792"/>
    <lineage>
        <taxon>Eukaryota</taxon>
        <taxon>Metazoa</taxon>
        <taxon>Chordata</taxon>
        <taxon>Craniata</taxon>
        <taxon>Vertebrata</taxon>
        <taxon>Euteleostomi</taxon>
        <taxon>Actinopterygii</taxon>
        <taxon>Neopterygii</taxon>
        <taxon>Teleostei</taxon>
        <taxon>Ostariophysi</taxon>
        <taxon>Siluriformes</taxon>
        <taxon>Bagridae</taxon>
        <taxon>Tachysurus</taxon>
    </lineage>
</organism>
<evidence type="ECO:0000256" key="8">
    <source>
        <dbReference type="ARBA" id="ARBA00022729"/>
    </source>
</evidence>
<evidence type="ECO:0000256" key="6">
    <source>
        <dbReference type="ARBA" id="ARBA00022692"/>
    </source>
</evidence>
<dbReference type="SUPFAM" id="SSF69179">
    <property type="entry name" value="Integrin domains"/>
    <property type="match status" value="3"/>
</dbReference>
<dbReference type="FunFam" id="2.60.40.1510:FF:000001">
    <property type="entry name" value="Integrin alpha V"/>
    <property type="match status" value="1"/>
</dbReference>
<keyword evidence="6 21" id="KW-0812">Transmembrane</keyword>
<dbReference type="EMBL" id="JAVHJS010000026">
    <property type="protein sequence ID" value="KAK2815132.1"/>
    <property type="molecule type" value="Genomic_DNA"/>
</dbReference>
<evidence type="ECO:0000256" key="11">
    <source>
        <dbReference type="ARBA" id="ARBA00022889"/>
    </source>
</evidence>
<dbReference type="InterPro" id="IPR013517">
    <property type="entry name" value="FG-GAP"/>
</dbReference>
<dbReference type="FunFam" id="2.60.40.1460:FF:000001">
    <property type="entry name" value="Integrin, alpha V"/>
    <property type="match status" value="1"/>
</dbReference>
<keyword evidence="11 21" id="KW-0130">Cell adhesion</keyword>
<dbReference type="GO" id="GO:0033627">
    <property type="term" value="P:cell adhesion mediated by integrin"/>
    <property type="evidence" value="ECO:0007669"/>
    <property type="project" value="TreeGrafter"/>
</dbReference>
<dbReference type="GO" id="GO:0007229">
    <property type="term" value="P:integrin-mediated signaling pathway"/>
    <property type="evidence" value="ECO:0007669"/>
    <property type="project" value="UniProtKB-KW"/>
</dbReference>
<dbReference type="SMART" id="SM00191">
    <property type="entry name" value="Int_alpha"/>
    <property type="match status" value="5"/>
</dbReference>
<dbReference type="GO" id="GO:0009897">
    <property type="term" value="C:external side of plasma membrane"/>
    <property type="evidence" value="ECO:0007669"/>
    <property type="project" value="TreeGrafter"/>
</dbReference>
<comment type="caution">
    <text evidence="25">The sequence shown here is derived from an EMBL/GenBank/DDBJ whole genome shotgun (WGS) entry which is preliminary data.</text>
</comment>
<evidence type="ECO:0000256" key="22">
    <source>
        <dbReference type="SAM" id="Coils"/>
    </source>
</evidence>
<evidence type="ECO:0000256" key="7">
    <source>
        <dbReference type="ARBA" id="ARBA00022723"/>
    </source>
</evidence>
<dbReference type="InterPro" id="IPR013649">
    <property type="entry name" value="Integrin_alpha_Ig-like_1"/>
</dbReference>
<dbReference type="SMART" id="SM00360">
    <property type="entry name" value="RRM"/>
    <property type="match status" value="1"/>
</dbReference>
<dbReference type="SUPFAM" id="SSF54928">
    <property type="entry name" value="RNA-binding domain, RBD"/>
    <property type="match status" value="1"/>
</dbReference>
<dbReference type="GO" id="GO:0046872">
    <property type="term" value="F:metal ion binding"/>
    <property type="evidence" value="ECO:0007669"/>
    <property type="project" value="UniProtKB-KW"/>
</dbReference>
<dbReference type="SUPFAM" id="SSF69318">
    <property type="entry name" value="Integrin alpha N-terminal domain"/>
    <property type="match status" value="1"/>
</dbReference>
<evidence type="ECO:0000256" key="4">
    <source>
        <dbReference type="ARBA" id="ARBA00015192"/>
    </source>
</evidence>
<evidence type="ECO:0000256" key="18">
    <source>
        <dbReference type="ARBA" id="ARBA00030574"/>
    </source>
</evidence>
<dbReference type="FunFam" id="1.20.5.930:FF:000001">
    <property type="entry name" value="Integrin subunit alpha V"/>
    <property type="match status" value="1"/>
</dbReference>
<evidence type="ECO:0000256" key="1">
    <source>
        <dbReference type="ARBA" id="ARBA00004479"/>
    </source>
</evidence>
<keyword evidence="10" id="KW-0106">Calcium</keyword>
<dbReference type="Gene3D" id="2.60.40.1510">
    <property type="entry name" value="ntegrin, alpha v. Chain A, domain 3"/>
    <property type="match status" value="1"/>
</dbReference>
<keyword evidence="26" id="KW-1185">Reference proteome</keyword>
<feature type="repeat" description="FG-GAP" evidence="20">
    <location>
        <begin position="402"/>
        <end position="465"/>
    </location>
</feature>
<evidence type="ECO:0000256" key="5">
    <source>
        <dbReference type="ARBA" id="ARBA00022685"/>
    </source>
</evidence>
<dbReference type="InterPro" id="IPR018184">
    <property type="entry name" value="Integrin_alpha_C_CS"/>
</dbReference>
<dbReference type="Pfam" id="PF00076">
    <property type="entry name" value="RRM_1"/>
    <property type="match status" value="1"/>
</dbReference>
<dbReference type="InterPro" id="IPR035979">
    <property type="entry name" value="RBD_domain_sf"/>
</dbReference>
<keyword evidence="22" id="KW-0175">Coiled coil</keyword>
<evidence type="ECO:0000313" key="26">
    <source>
        <dbReference type="Proteomes" id="UP001187315"/>
    </source>
</evidence>
<keyword evidence="14 21" id="KW-0472">Membrane</keyword>
<comment type="similarity">
    <text evidence="3 21">Belongs to the integrin alpha chain family.</text>
</comment>
<comment type="similarity">
    <text evidence="2">Belongs to the RRM RBM42 family.</text>
</comment>
<dbReference type="CDD" id="cd12383">
    <property type="entry name" value="RRM_RBM42"/>
    <property type="match status" value="1"/>
</dbReference>
<feature type="repeat" description="FG-GAP" evidence="20">
    <location>
        <begin position="5"/>
        <end position="72"/>
    </location>
</feature>
<dbReference type="Proteomes" id="UP001187315">
    <property type="component" value="Unassembled WGS sequence"/>
</dbReference>
<dbReference type="InterPro" id="IPR012677">
    <property type="entry name" value="Nucleotide-bd_a/b_plait_sf"/>
</dbReference>